<dbReference type="Proteomes" id="UP000008461">
    <property type="component" value="Chromosome"/>
</dbReference>
<evidence type="ECO:0000256" key="1">
    <source>
        <dbReference type="SAM" id="SignalP"/>
    </source>
</evidence>
<name>F4KTW1_HALH1</name>
<dbReference type="InterPro" id="IPR012910">
    <property type="entry name" value="Plug_dom"/>
</dbReference>
<evidence type="ECO:0000259" key="2">
    <source>
        <dbReference type="Pfam" id="PF07715"/>
    </source>
</evidence>
<dbReference type="Gene3D" id="2.170.130.10">
    <property type="entry name" value="TonB-dependent receptor, plug domain"/>
    <property type="match status" value="1"/>
</dbReference>
<reference evidence="3 4" key="1">
    <citation type="journal article" date="2011" name="Stand. Genomic Sci.">
        <title>Complete genome sequence of Haliscomenobacter hydrossis type strain (O).</title>
        <authorList>
            <consortium name="US DOE Joint Genome Institute (JGI-PGF)"/>
            <person name="Daligault H."/>
            <person name="Lapidus A."/>
            <person name="Zeytun A."/>
            <person name="Nolan M."/>
            <person name="Lucas S."/>
            <person name="Del Rio T.G."/>
            <person name="Tice H."/>
            <person name="Cheng J.F."/>
            <person name="Tapia R."/>
            <person name="Han C."/>
            <person name="Goodwin L."/>
            <person name="Pitluck S."/>
            <person name="Liolios K."/>
            <person name="Pagani I."/>
            <person name="Ivanova N."/>
            <person name="Huntemann M."/>
            <person name="Mavromatis K."/>
            <person name="Mikhailova N."/>
            <person name="Pati A."/>
            <person name="Chen A."/>
            <person name="Palaniappan K."/>
            <person name="Land M."/>
            <person name="Hauser L."/>
            <person name="Brambilla E.M."/>
            <person name="Rohde M."/>
            <person name="Verbarg S."/>
            <person name="Goker M."/>
            <person name="Bristow J."/>
            <person name="Eisen J.A."/>
            <person name="Markowitz V."/>
            <person name="Hugenholtz P."/>
            <person name="Kyrpides N.C."/>
            <person name="Klenk H.P."/>
            <person name="Woyke T."/>
        </authorList>
    </citation>
    <scope>NUCLEOTIDE SEQUENCE [LARGE SCALE GENOMIC DNA]</scope>
    <source>
        <strain evidence="4">ATCC 27775 / DSM 1100 / LMG 10767 / O</strain>
    </source>
</reference>
<dbReference type="InterPro" id="IPR037066">
    <property type="entry name" value="Plug_dom_sf"/>
</dbReference>
<dbReference type="OrthoDB" id="9803050at2"/>
<dbReference type="Pfam" id="PF07715">
    <property type="entry name" value="Plug"/>
    <property type="match status" value="1"/>
</dbReference>
<evidence type="ECO:0000313" key="3">
    <source>
        <dbReference type="EMBL" id="AEE48105.1"/>
    </source>
</evidence>
<feature type="signal peptide" evidence="1">
    <location>
        <begin position="1"/>
        <end position="18"/>
    </location>
</feature>
<dbReference type="EMBL" id="CP002691">
    <property type="protein sequence ID" value="AEE48105.1"/>
    <property type="molecule type" value="Genomic_DNA"/>
</dbReference>
<dbReference type="AlphaFoldDB" id="F4KTW1"/>
<dbReference type="SUPFAM" id="SSF56935">
    <property type="entry name" value="Porins"/>
    <property type="match status" value="1"/>
</dbReference>
<dbReference type="STRING" id="760192.Halhy_0192"/>
<dbReference type="HOGENOM" id="CLU_016599_0_0_10"/>
<dbReference type="SUPFAM" id="SSF49464">
    <property type="entry name" value="Carboxypeptidase regulatory domain-like"/>
    <property type="match status" value="1"/>
</dbReference>
<keyword evidence="4" id="KW-1185">Reference proteome</keyword>
<dbReference type="eggNOG" id="COG1629">
    <property type="taxonomic scope" value="Bacteria"/>
</dbReference>
<dbReference type="Gene3D" id="2.60.40.1120">
    <property type="entry name" value="Carboxypeptidase-like, regulatory domain"/>
    <property type="match status" value="1"/>
</dbReference>
<gene>
    <name evidence="3" type="ordered locus">Halhy_0192</name>
</gene>
<keyword evidence="3" id="KW-0675">Receptor</keyword>
<feature type="chain" id="PRO_5003310304" evidence="1">
    <location>
        <begin position="19"/>
        <end position="772"/>
    </location>
</feature>
<organism evidence="3 4">
    <name type="scientific">Haliscomenobacter hydrossis (strain ATCC 27775 / DSM 1100 / LMG 10767 / O)</name>
    <dbReference type="NCBI Taxonomy" id="760192"/>
    <lineage>
        <taxon>Bacteria</taxon>
        <taxon>Pseudomonadati</taxon>
        <taxon>Bacteroidota</taxon>
        <taxon>Saprospiria</taxon>
        <taxon>Saprospirales</taxon>
        <taxon>Haliscomenobacteraceae</taxon>
        <taxon>Haliscomenobacter</taxon>
    </lineage>
</organism>
<accession>F4KTW1</accession>
<dbReference type="InterPro" id="IPR008969">
    <property type="entry name" value="CarboxyPept-like_regulatory"/>
</dbReference>
<protein>
    <submittedName>
        <fullName evidence="3">TonB-dependent receptor plug</fullName>
    </submittedName>
</protein>
<evidence type="ECO:0000313" key="4">
    <source>
        <dbReference type="Proteomes" id="UP000008461"/>
    </source>
</evidence>
<feature type="domain" description="TonB-dependent receptor plug" evidence="2">
    <location>
        <begin position="129"/>
        <end position="220"/>
    </location>
</feature>
<dbReference type="Pfam" id="PF13715">
    <property type="entry name" value="CarbopepD_reg_2"/>
    <property type="match status" value="1"/>
</dbReference>
<keyword evidence="1" id="KW-0732">Signal</keyword>
<dbReference type="RefSeq" id="WP_013762669.1">
    <property type="nucleotide sequence ID" value="NC_015510.1"/>
</dbReference>
<proteinExistence type="predicted"/>
<sequence>MRILLCLHLLLLSSFLLAQNATLRGNVYDEETGNPIGFASISLVNNPGQGAITDVNGFFSIANLAPGKYQINISYLGYESASFERELSAGNITYQRFLLKPTAIELEGVDISGRRSQARSQVQISKLTVSPKQIRSLPSTGGESDVAQYLTVLPGVVSSGDQGGQLYIRGGSPVQNKMLLDGMIIYNPFHSIGLFSVFETETIRNMDVYTGGYNAEYGGRISAVVDIKTREGNRKRLSGLVSASPFQAKALIEGPIKPLKNENGGSISFMFTGKHSLIDRTSPSLYSYAVDSNYYSFAQKDTSLSVAKSLPFRYTDLYGKVSFNADNGSKLDVFGFNFTDQFNFAGLAKLDWSSTGGGGNFTLIPTNSNVVLNGVVGFSNYNIALLEKDGGPRQSGITTYNANLNFTYYGDHNQLNYGFEFVGLNTDFRFRNLVGLTFAQEDFTSELAGYAKFRQELKNLVLEPGFRVHYYASQSRMSLEPRFGLKYNATPFLRFKAAGGIYAQNLVSTVNDLDVVNFFVGFLAGPEESLFKPNTREPVDHRLQKAWHAVTGVELDLGKYLEFNVEPYWKQFTQLININRNKLNAQDPNYVTETGEAYGIDFTLRYSKGNVYCWGTYSYAKVNRNDGIQEYPPIFDRRHNINLLSTYRFGGQKQWEASARWNIGSGFPFTQTRGFYQDNPYGQLLQTNVLTGNFPLGILLTDEINGGRLSWFHRLDASLKYTAKFSRFAALELTASVTNVYNRENVFYVDRITNRRVNQLPVLPSLAAAVRF</sequence>
<dbReference type="KEGG" id="hhy:Halhy_0192"/>
<reference key="2">
    <citation type="submission" date="2011-04" db="EMBL/GenBank/DDBJ databases">
        <title>Complete sequence of chromosome of Haliscomenobacter hydrossis DSM 1100.</title>
        <authorList>
            <consortium name="US DOE Joint Genome Institute (JGI-PGF)"/>
            <person name="Lucas S."/>
            <person name="Han J."/>
            <person name="Lapidus A."/>
            <person name="Bruce D."/>
            <person name="Goodwin L."/>
            <person name="Pitluck S."/>
            <person name="Peters L."/>
            <person name="Kyrpides N."/>
            <person name="Mavromatis K."/>
            <person name="Ivanova N."/>
            <person name="Ovchinnikova G."/>
            <person name="Pagani I."/>
            <person name="Daligault H."/>
            <person name="Detter J.C."/>
            <person name="Han C."/>
            <person name="Land M."/>
            <person name="Hauser L."/>
            <person name="Markowitz V."/>
            <person name="Cheng J.-F."/>
            <person name="Hugenholtz P."/>
            <person name="Woyke T."/>
            <person name="Wu D."/>
            <person name="Verbarg S."/>
            <person name="Frueling A."/>
            <person name="Brambilla E."/>
            <person name="Klenk H.-P."/>
            <person name="Eisen J.A."/>
        </authorList>
    </citation>
    <scope>NUCLEOTIDE SEQUENCE</scope>
    <source>
        <strain>DSM 1100</strain>
    </source>
</reference>